<organism evidence="2 3">
    <name type="scientific">Posidoniimonas polymericola</name>
    <dbReference type="NCBI Taxonomy" id="2528002"/>
    <lineage>
        <taxon>Bacteria</taxon>
        <taxon>Pseudomonadati</taxon>
        <taxon>Planctomycetota</taxon>
        <taxon>Planctomycetia</taxon>
        <taxon>Pirellulales</taxon>
        <taxon>Lacipirellulaceae</taxon>
        <taxon>Posidoniimonas</taxon>
    </lineage>
</organism>
<dbReference type="RefSeq" id="WP_146588504.1">
    <property type="nucleotide sequence ID" value="NZ_SJPO01000007.1"/>
</dbReference>
<reference evidence="2 3" key="1">
    <citation type="submission" date="2019-02" db="EMBL/GenBank/DDBJ databases">
        <title>Deep-cultivation of Planctomycetes and their phenomic and genomic characterization uncovers novel biology.</title>
        <authorList>
            <person name="Wiegand S."/>
            <person name="Jogler M."/>
            <person name="Boedeker C."/>
            <person name="Pinto D."/>
            <person name="Vollmers J."/>
            <person name="Rivas-Marin E."/>
            <person name="Kohn T."/>
            <person name="Peeters S.H."/>
            <person name="Heuer A."/>
            <person name="Rast P."/>
            <person name="Oberbeckmann S."/>
            <person name="Bunk B."/>
            <person name="Jeske O."/>
            <person name="Meyerdierks A."/>
            <person name="Storesund J.E."/>
            <person name="Kallscheuer N."/>
            <person name="Luecker S."/>
            <person name="Lage O.M."/>
            <person name="Pohl T."/>
            <person name="Merkel B.J."/>
            <person name="Hornburger P."/>
            <person name="Mueller R.-W."/>
            <person name="Bruemmer F."/>
            <person name="Labrenz M."/>
            <person name="Spormann A.M."/>
            <person name="Op Den Camp H."/>
            <person name="Overmann J."/>
            <person name="Amann R."/>
            <person name="Jetten M.S.M."/>
            <person name="Mascher T."/>
            <person name="Medema M.H."/>
            <person name="Devos D.P."/>
            <person name="Kaster A.-K."/>
            <person name="Ovreas L."/>
            <person name="Rohde M."/>
            <person name="Galperin M.Y."/>
            <person name="Jogler C."/>
        </authorList>
    </citation>
    <scope>NUCLEOTIDE SEQUENCE [LARGE SCALE GENOMIC DNA]</scope>
    <source>
        <strain evidence="2 3">Pla123a</strain>
    </source>
</reference>
<dbReference type="AlphaFoldDB" id="A0A5C5YL52"/>
<evidence type="ECO:0000259" key="1">
    <source>
        <dbReference type="Pfam" id="PF13699"/>
    </source>
</evidence>
<gene>
    <name evidence="2" type="ORF">Pla123a_31120</name>
</gene>
<name>A0A5C5YL52_9BACT</name>
<sequence>MAENNTGMPDQLKSGIESLSGIDVSDVRVHRNSGRPAQVGAVAFTQGTDIFVGPGDDNCRRLAHELWHVVQQRQGRIKPTAHVNGILVNDDPGLEREADIMGAKALAT</sequence>
<proteinExistence type="predicted"/>
<keyword evidence="3" id="KW-1185">Reference proteome</keyword>
<dbReference type="Proteomes" id="UP000318478">
    <property type="component" value="Unassembled WGS sequence"/>
</dbReference>
<dbReference type="EMBL" id="SJPO01000007">
    <property type="protein sequence ID" value="TWT75602.1"/>
    <property type="molecule type" value="Genomic_DNA"/>
</dbReference>
<evidence type="ECO:0000313" key="2">
    <source>
        <dbReference type="EMBL" id="TWT75602.1"/>
    </source>
</evidence>
<accession>A0A5C5YL52</accession>
<protein>
    <recommendedName>
        <fullName evidence="1">eCIS core domain-containing protein</fullName>
    </recommendedName>
</protein>
<comment type="caution">
    <text evidence="2">The sequence shown here is derived from an EMBL/GenBank/DDBJ whole genome shotgun (WGS) entry which is preliminary data.</text>
</comment>
<feature type="domain" description="eCIS core" evidence="1">
    <location>
        <begin position="8"/>
        <end position="75"/>
    </location>
</feature>
<dbReference type="Pfam" id="PF13699">
    <property type="entry name" value="eCIS_core"/>
    <property type="match status" value="1"/>
</dbReference>
<evidence type="ECO:0000313" key="3">
    <source>
        <dbReference type="Proteomes" id="UP000318478"/>
    </source>
</evidence>
<dbReference type="InterPro" id="IPR025295">
    <property type="entry name" value="eCIS_core_dom"/>
</dbReference>
<dbReference type="OrthoDB" id="292792at2"/>